<evidence type="ECO:0000256" key="1">
    <source>
        <dbReference type="SAM" id="Phobius"/>
    </source>
</evidence>
<dbReference type="EMBL" id="KQ085922">
    <property type="protein sequence ID" value="KLO15948.1"/>
    <property type="molecule type" value="Genomic_DNA"/>
</dbReference>
<dbReference type="InParanoid" id="A0A0H2S2G8"/>
<gene>
    <name evidence="2" type="ORF">SCHPADRAFT_901910</name>
</gene>
<keyword evidence="1" id="KW-0472">Membrane</keyword>
<sequence>MPLKKRPCRSTLLELPLIGETPDGIGSLHRIVADDTYKPHAPARSINCGGERVPGKGTICLLLYSVITMFYAYFGMSENLHHLLPEHGIIPIMARISYM</sequence>
<organism evidence="2 3">
    <name type="scientific">Schizopora paradoxa</name>
    <dbReference type="NCBI Taxonomy" id="27342"/>
    <lineage>
        <taxon>Eukaryota</taxon>
        <taxon>Fungi</taxon>
        <taxon>Dikarya</taxon>
        <taxon>Basidiomycota</taxon>
        <taxon>Agaricomycotina</taxon>
        <taxon>Agaricomycetes</taxon>
        <taxon>Hymenochaetales</taxon>
        <taxon>Schizoporaceae</taxon>
        <taxon>Schizopora</taxon>
    </lineage>
</organism>
<evidence type="ECO:0000313" key="2">
    <source>
        <dbReference type="EMBL" id="KLO15948.1"/>
    </source>
</evidence>
<keyword evidence="3" id="KW-1185">Reference proteome</keyword>
<proteinExistence type="predicted"/>
<dbReference type="AlphaFoldDB" id="A0A0H2S2G8"/>
<keyword evidence="1" id="KW-0812">Transmembrane</keyword>
<name>A0A0H2S2G8_9AGAM</name>
<accession>A0A0H2S2G8</accession>
<keyword evidence="1" id="KW-1133">Transmembrane helix</keyword>
<dbReference type="Proteomes" id="UP000053477">
    <property type="component" value="Unassembled WGS sequence"/>
</dbReference>
<evidence type="ECO:0000313" key="3">
    <source>
        <dbReference type="Proteomes" id="UP000053477"/>
    </source>
</evidence>
<protein>
    <submittedName>
        <fullName evidence="2">Uncharacterized protein</fullName>
    </submittedName>
</protein>
<reference evidence="2 3" key="1">
    <citation type="submission" date="2015-04" db="EMBL/GenBank/DDBJ databases">
        <title>Complete genome sequence of Schizopora paradoxa KUC8140, a cosmopolitan wood degrader in East Asia.</title>
        <authorList>
            <consortium name="DOE Joint Genome Institute"/>
            <person name="Min B."/>
            <person name="Park H."/>
            <person name="Jang Y."/>
            <person name="Kim J.-J."/>
            <person name="Kim K.H."/>
            <person name="Pangilinan J."/>
            <person name="Lipzen A."/>
            <person name="Riley R."/>
            <person name="Grigoriev I.V."/>
            <person name="Spatafora J.W."/>
            <person name="Choi I.-G."/>
        </authorList>
    </citation>
    <scope>NUCLEOTIDE SEQUENCE [LARGE SCALE GENOMIC DNA]</scope>
    <source>
        <strain evidence="2 3">KUC8140</strain>
    </source>
</reference>
<feature type="transmembrane region" description="Helical" evidence="1">
    <location>
        <begin position="59"/>
        <end position="76"/>
    </location>
</feature>